<keyword evidence="3" id="KW-1185">Reference proteome</keyword>
<reference evidence="2" key="2">
    <citation type="submission" date="2021-10" db="EMBL/GenBank/DDBJ databases">
        <title>Phylogenomics reveals ancestral predisposition of the termite-cultivated fungus Termitomyces towards a domesticated lifestyle.</title>
        <authorList>
            <person name="Auxier B."/>
            <person name="Grum-Grzhimaylo A."/>
            <person name="Cardenas M.E."/>
            <person name="Lodge J.D."/>
            <person name="Laessoe T."/>
            <person name="Pedersen O."/>
            <person name="Smith M.E."/>
            <person name="Kuyper T.W."/>
            <person name="Franco-Molano E.A."/>
            <person name="Baroni T.J."/>
            <person name="Aanen D.K."/>
        </authorList>
    </citation>
    <scope>NUCLEOTIDE SEQUENCE</scope>
    <source>
        <strain evidence="2">D49</strain>
    </source>
</reference>
<dbReference type="OrthoDB" id="3261594at2759"/>
<evidence type="ECO:0000256" key="1">
    <source>
        <dbReference type="SAM" id="Phobius"/>
    </source>
</evidence>
<evidence type="ECO:0000313" key="2">
    <source>
        <dbReference type="EMBL" id="KAG5633648.1"/>
    </source>
</evidence>
<accession>A0A9P7FP53</accession>
<keyword evidence="1" id="KW-0472">Membrane</keyword>
<dbReference type="AlphaFoldDB" id="A0A9P7FP53"/>
<keyword evidence="1" id="KW-0812">Transmembrane</keyword>
<protein>
    <submittedName>
        <fullName evidence="2">Uncharacterized protein</fullName>
    </submittedName>
</protein>
<proteinExistence type="predicted"/>
<keyword evidence="1" id="KW-1133">Transmembrane helix</keyword>
<comment type="caution">
    <text evidence="2">The sequence shown here is derived from an EMBL/GenBank/DDBJ whole genome shotgun (WGS) entry which is preliminary data.</text>
</comment>
<evidence type="ECO:0000313" key="3">
    <source>
        <dbReference type="Proteomes" id="UP000717328"/>
    </source>
</evidence>
<dbReference type="Proteomes" id="UP000717328">
    <property type="component" value="Unassembled WGS sequence"/>
</dbReference>
<gene>
    <name evidence="2" type="ORF">H0H81_006289</name>
</gene>
<sequence length="282" mass="31891">MALNDTPERAYNSVRDVYLAEHPDRDLLSLAVVKKVAAKMSGIYPIVKDMCPNSCAAYTGEYADLEKCPECDEDRYEEVRSAGGKRVPRQTFYTMPLGPQLQMLYNTTEGADLVEYRKRRMAEIICELEESGGVIKNYDDVFYSQEYLDAVQRGDIQDDDIVLMFSMDGAQLYCYKQSDCWIDMYFLHLSSLVQTTSKTATLLCFLPSIISQQFKMMDFPSGMLALGVLSSRVPTFSWVLPMVQAVYILVASLVTMVLFLAAFTAGSKDDINQGHHTTIRHF</sequence>
<name>A0A9P7FP53_9AGAR</name>
<reference evidence="2" key="1">
    <citation type="submission" date="2021-02" db="EMBL/GenBank/DDBJ databases">
        <authorList>
            <person name="Nieuwenhuis M."/>
            <person name="Van De Peppel L.J.J."/>
        </authorList>
    </citation>
    <scope>NUCLEOTIDE SEQUENCE</scope>
    <source>
        <strain evidence="2">D49</strain>
    </source>
</reference>
<feature type="transmembrane region" description="Helical" evidence="1">
    <location>
        <begin position="246"/>
        <end position="266"/>
    </location>
</feature>
<dbReference type="EMBL" id="JABCKI010007326">
    <property type="protein sequence ID" value="KAG5633648.1"/>
    <property type="molecule type" value="Genomic_DNA"/>
</dbReference>
<organism evidence="2 3">
    <name type="scientific">Sphagnurus paluster</name>
    <dbReference type="NCBI Taxonomy" id="117069"/>
    <lineage>
        <taxon>Eukaryota</taxon>
        <taxon>Fungi</taxon>
        <taxon>Dikarya</taxon>
        <taxon>Basidiomycota</taxon>
        <taxon>Agaricomycotina</taxon>
        <taxon>Agaricomycetes</taxon>
        <taxon>Agaricomycetidae</taxon>
        <taxon>Agaricales</taxon>
        <taxon>Tricholomatineae</taxon>
        <taxon>Lyophyllaceae</taxon>
        <taxon>Sphagnurus</taxon>
    </lineage>
</organism>